<dbReference type="Gene3D" id="3.10.100.10">
    <property type="entry name" value="Mannose-Binding Protein A, subunit A"/>
    <property type="match status" value="1"/>
</dbReference>
<reference evidence="2" key="1">
    <citation type="submission" date="2023-09" db="UniProtKB">
        <authorList>
            <consortium name="Ensembl"/>
        </authorList>
    </citation>
    <scope>IDENTIFICATION</scope>
</reference>
<proteinExistence type="predicted"/>
<evidence type="ECO:0000259" key="1">
    <source>
        <dbReference type="PROSITE" id="PS50041"/>
    </source>
</evidence>
<dbReference type="InterPro" id="IPR016186">
    <property type="entry name" value="C-type_lectin-like/link_sf"/>
</dbReference>
<sequence>VPNDSGTGTSLSFQFSHGLQPQFAFFQTPKTWSEAQSICREQCFDLATIRDMREMKIVLEAVGDKYDDAVWIGLLKDPWEWSDQTDSSFRYWNPDETVWTDGTQTCVAMLKSALCVTSSFAHAAALRAVNCSH</sequence>
<dbReference type="SMART" id="SM00034">
    <property type="entry name" value="CLECT"/>
    <property type="match status" value="1"/>
</dbReference>
<name>A0A3B4G7V7_9CICH</name>
<dbReference type="Pfam" id="PF00059">
    <property type="entry name" value="Lectin_C"/>
    <property type="match status" value="1"/>
</dbReference>
<dbReference type="InterPro" id="IPR016187">
    <property type="entry name" value="CTDL_fold"/>
</dbReference>
<dbReference type="PANTHER" id="PTHR45784">
    <property type="entry name" value="C-TYPE LECTIN DOMAIN FAMILY 20 MEMBER A-RELATED"/>
    <property type="match status" value="1"/>
</dbReference>
<dbReference type="SUPFAM" id="SSF56436">
    <property type="entry name" value="C-type lectin-like"/>
    <property type="match status" value="1"/>
</dbReference>
<dbReference type="AlphaFoldDB" id="A0A3B4G7V7"/>
<feature type="domain" description="C-type lectin" evidence="1">
    <location>
        <begin position="23"/>
        <end position="109"/>
    </location>
</feature>
<dbReference type="PROSITE" id="PS50041">
    <property type="entry name" value="C_TYPE_LECTIN_2"/>
    <property type="match status" value="1"/>
</dbReference>
<dbReference type="GeneTree" id="ENSGT01150000288060"/>
<organism evidence="2">
    <name type="scientific">Pundamilia nyererei</name>
    <dbReference type="NCBI Taxonomy" id="303518"/>
    <lineage>
        <taxon>Eukaryota</taxon>
        <taxon>Metazoa</taxon>
        <taxon>Chordata</taxon>
        <taxon>Craniata</taxon>
        <taxon>Vertebrata</taxon>
        <taxon>Euteleostomi</taxon>
        <taxon>Actinopterygii</taxon>
        <taxon>Neopterygii</taxon>
        <taxon>Teleostei</taxon>
        <taxon>Neoteleostei</taxon>
        <taxon>Acanthomorphata</taxon>
        <taxon>Ovalentaria</taxon>
        <taxon>Cichlomorphae</taxon>
        <taxon>Cichliformes</taxon>
        <taxon>Cichlidae</taxon>
        <taxon>African cichlids</taxon>
        <taxon>Pseudocrenilabrinae</taxon>
        <taxon>Haplochromini</taxon>
        <taxon>Pundamilia</taxon>
    </lineage>
</organism>
<accession>A0A3B4G7V7</accession>
<dbReference type="Ensembl" id="ENSPNYT00000018184.1">
    <property type="protein sequence ID" value="ENSPNYP00000017743.1"/>
    <property type="gene ID" value="ENSPNYG00000013418.1"/>
</dbReference>
<evidence type="ECO:0000313" key="2">
    <source>
        <dbReference type="Ensembl" id="ENSPNYP00000017743.1"/>
    </source>
</evidence>
<dbReference type="STRING" id="303518.ENSPNYP00000017743"/>
<dbReference type="PANTHER" id="PTHR45784:SF3">
    <property type="entry name" value="C-TYPE LECTIN DOMAIN FAMILY 4 MEMBER K-LIKE-RELATED"/>
    <property type="match status" value="1"/>
</dbReference>
<protein>
    <recommendedName>
        <fullName evidence="1">C-type lectin domain-containing protein</fullName>
    </recommendedName>
</protein>
<dbReference type="InterPro" id="IPR001304">
    <property type="entry name" value="C-type_lectin-like"/>
</dbReference>